<dbReference type="Proteomes" id="UP001271792">
    <property type="component" value="Unassembled WGS sequence"/>
</dbReference>
<accession>A0ABU4U3L3</accession>
<keyword evidence="2" id="KW-1185">Reference proteome</keyword>
<proteinExistence type="predicted"/>
<comment type="caution">
    <text evidence="1">The sequence shown here is derived from an EMBL/GenBank/DDBJ whole genome shotgun (WGS) entry which is preliminary data.</text>
</comment>
<protein>
    <submittedName>
        <fullName evidence="1">Uncharacterized protein</fullName>
    </submittedName>
</protein>
<name>A0ABU4U3L3_9PSEU</name>
<gene>
    <name evidence="1" type="ORF">SK571_37820</name>
</gene>
<reference evidence="1 2" key="1">
    <citation type="submission" date="2023-11" db="EMBL/GenBank/DDBJ databases">
        <title>Lentzea sokolovensis, sp. nov., Lentzea kristufkii, sp. nov., and Lentzea miocenensis, sp. nov., rare actinobacteria from Sokolov Coal Basin, Miocene lacustrine sediment, Czech Republic.</title>
        <authorList>
            <person name="Lara A."/>
            <person name="Kotroba L."/>
            <person name="Nouioui I."/>
            <person name="Neumann-Schaal M."/>
            <person name="Mast Y."/>
            <person name="Chronakova A."/>
        </authorList>
    </citation>
    <scope>NUCLEOTIDE SEQUENCE [LARGE SCALE GENOMIC DNA]</scope>
    <source>
        <strain evidence="1 2">BCCO 10_0798</strain>
    </source>
</reference>
<dbReference type="RefSeq" id="WP_319988919.1">
    <property type="nucleotide sequence ID" value="NZ_JAXAVV010000026.1"/>
</dbReference>
<dbReference type="EMBL" id="JAXAVV010000026">
    <property type="protein sequence ID" value="MDX8055164.1"/>
    <property type="molecule type" value="Genomic_DNA"/>
</dbReference>
<reference evidence="1 2" key="2">
    <citation type="submission" date="2023-11" db="EMBL/GenBank/DDBJ databases">
        <authorList>
            <person name="Lara A.C."/>
            <person name="Chronakova A."/>
        </authorList>
    </citation>
    <scope>NUCLEOTIDE SEQUENCE [LARGE SCALE GENOMIC DNA]</scope>
    <source>
        <strain evidence="1 2">BCCO 10_0798</strain>
    </source>
</reference>
<organism evidence="1 2">
    <name type="scientific">Lentzea kristufekii</name>
    <dbReference type="NCBI Taxonomy" id="3095430"/>
    <lineage>
        <taxon>Bacteria</taxon>
        <taxon>Bacillati</taxon>
        <taxon>Actinomycetota</taxon>
        <taxon>Actinomycetes</taxon>
        <taxon>Pseudonocardiales</taxon>
        <taxon>Pseudonocardiaceae</taxon>
        <taxon>Lentzea</taxon>
    </lineage>
</organism>
<evidence type="ECO:0000313" key="1">
    <source>
        <dbReference type="EMBL" id="MDX8055164.1"/>
    </source>
</evidence>
<sequence length="78" mass="8709">MVEVEQVSHQIRGCRTVHPHAFTARQAIVNESGLAVYLTDVEPRRGVGQLAQQTNLSVVLLCLLPRHPHPDMIAQVFE</sequence>
<evidence type="ECO:0000313" key="2">
    <source>
        <dbReference type="Proteomes" id="UP001271792"/>
    </source>
</evidence>